<dbReference type="AlphaFoldDB" id="A0A8T1PLD7"/>
<keyword evidence="3" id="KW-1185">Reference proteome</keyword>
<gene>
    <name evidence="2" type="ORF">CIPAW_09G156500</name>
</gene>
<proteinExistence type="predicted"/>
<feature type="compositionally biased region" description="Polar residues" evidence="1">
    <location>
        <begin position="72"/>
        <end position="84"/>
    </location>
</feature>
<evidence type="ECO:0000256" key="1">
    <source>
        <dbReference type="SAM" id="MobiDB-lite"/>
    </source>
</evidence>
<evidence type="ECO:0000313" key="3">
    <source>
        <dbReference type="Proteomes" id="UP000811609"/>
    </source>
</evidence>
<protein>
    <submittedName>
        <fullName evidence="2">Uncharacterized protein</fullName>
    </submittedName>
</protein>
<comment type="caution">
    <text evidence="2">The sequence shown here is derived from an EMBL/GenBank/DDBJ whole genome shotgun (WGS) entry which is preliminary data.</text>
</comment>
<dbReference type="EMBL" id="CM031817">
    <property type="protein sequence ID" value="KAG6642674.1"/>
    <property type="molecule type" value="Genomic_DNA"/>
</dbReference>
<evidence type="ECO:0000313" key="2">
    <source>
        <dbReference type="EMBL" id="KAG6642674.1"/>
    </source>
</evidence>
<sequence>MLYQILTGHMHEELVPEVIVLVGKITKNYSVFIEYELVIFSSFLKISCQLKLMLTTNKPSTKLNQSHIQFEHQVQAQHPSSPKTVKSLEENKSNSKLSRNFPNMHV</sequence>
<organism evidence="2 3">
    <name type="scientific">Carya illinoinensis</name>
    <name type="common">Pecan</name>
    <dbReference type="NCBI Taxonomy" id="32201"/>
    <lineage>
        <taxon>Eukaryota</taxon>
        <taxon>Viridiplantae</taxon>
        <taxon>Streptophyta</taxon>
        <taxon>Embryophyta</taxon>
        <taxon>Tracheophyta</taxon>
        <taxon>Spermatophyta</taxon>
        <taxon>Magnoliopsida</taxon>
        <taxon>eudicotyledons</taxon>
        <taxon>Gunneridae</taxon>
        <taxon>Pentapetalae</taxon>
        <taxon>rosids</taxon>
        <taxon>fabids</taxon>
        <taxon>Fagales</taxon>
        <taxon>Juglandaceae</taxon>
        <taxon>Carya</taxon>
    </lineage>
</organism>
<name>A0A8T1PLD7_CARIL</name>
<feature type="compositionally biased region" description="Polar residues" evidence="1">
    <location>
        <begin position="94"/>
        <end position="106"/>
    </location>
</feature>
<accession>A0A8T1PLD7</accession>
<reference evidence="2" key="1">
    <citation type="submission" date="2020-12" db="EMBL/GenBank/DDBJ databases">
        <title>WGS assembly of Carya illinoinensis cv. Pawnee.</title>
        <authorList>
            <person name="Platts A."/>
            <person name="Shu S."/>
            <person name="Wright S."/>
            <person name="Barry K."/>
            <person name="Edger P."/>
            <person name="Pires J.C."/>
            <person name="Schmutz J."/>
        </authorList>
    </citation>
    <scope>NUCLEOTIDE SEQUENCE</scope>
    <source>
        <tissue evidence="2">Leaf</tissue>
    </source>
</reference>
<dbReference type="Proteomes" id="UP000811609">
    <property type="component" value="Chromosome 9"/>
</dbReference>
<feature type="region of interest" description="Disordered" evidence="1">
    <location>
        <begin position="72"/>
        <end position="106"/>
    </location>
</feature>